<evidence type="ECO:0000256" key="1">
    <source>
        <dbReference type="ARBA" id="ARBA00023015"/>
    </source>
</evidence>
<dbReference type="PROSITE" id="PS50048">
    <property type="entry name" value="ZN2_CY6_FUNGAL_2"/>
    <property type="match status" value="1"/>
</dbReference>
<evidence type="ECO:0000256" key="5">
    <source>
        <dbReference type="SAM" id="MobiDB-lite"/>
    </source>
</evidence>
<dbReference type="PANTHER" id="PTHR38111:SF5">
    <property type="entry name" value="TRANSCRIPTION FACTOR DOMAIN-CONTAINING PROTEIN"/>
    <property type="match status" value="1"/>
</dbReference>
<feature type="domain" description="Zn(2)-C6 fungal-type" evidence="6">
    <location>
        <begin position="9"/>
        <end position="37"/>
    </location>
</feature>
<dbReference type="OrthoDB" id="4314040at2759"/>
<protein>
    <recommendedName>
        <fullName evidence="6">Zn(2)-C6 fungal-type domain-containing protein</fullName>
    </recommendedName>
</protein>
<dbReference type="PANTHER" id="PTHR38111">
    <property type="entry name" value="ZN(2)-C6 FUNGAL-TYPE DOMAIN-CONTAINING PROTEIN-RELATED"/>
    <property type="match status" value="1"/>
</dbReference>
<evidence type="ECO:0000313" key="8">
    <source>
        <dbReference type="Proteomes" id="UP001147747"/>
    </source>
</evidence>
<keyword evidence="8" id="KW-1185">Reference proteome</keyword>
<reference evidence="7" key="1">
    <citation type="submission" date="2022-12" db="EMBL/GenBank/DDBJ databases">
        <authorList>
            <person name="Petersen C."/>
        </authorList>
    </citation>
    <scope>NUCLEOTIDE SEQUENCE</scope>
    <source>
        <strain evidence="7">IBT 29677</strain>
    </source>
</reference>
<keyword evidence="4" id="KW-0539">Nucleus</keyword>
<dbReference type="InterPro" id="IPR036864">
    <property type="entry name" value="Zn2-C6_fun-type_DNA-bd_sf"/>
</dbReference>
<dbReference type="GO" id="GO:0008270">
    <property type="term" value="F:zinc ion binding"/>
    <property type="evidence" value="ECO:0007669"/>
    <property type="project" value="InterPro"/>
</dbReference>
<keyword evidence="2" id="KW-0238">DNA-binding</keyword>
<dbReference type="Pfam" id="PF00172">
    <property type="entry name" value="Zn_clus"/>
    <property type="match status" value="1"/>
</dbReference>
<keyword evidence="3" id="KW-0804">Transcription</keyword>
<evidence type="ECO:0000313" key="7">
    <source>
        <dbReference type="EMBL" id="KAJ5386831.1"/>
    </source>
</evidence>
<dbReference type="InterPro" id="IPR053178">
    <property type="entry name" value="Osmoadaptation_assoc"/>
</dbReference>
<evidence type="ECO:0000256" key="4">
    <source>
        <dbReference type="ARBA" id="ARBA00023242"/>
    </source>
</evidence>
<comment type="caution">
    <text evidence="7">The sequence shown here is derived from an EMBL/GenBank/DDBJ whole genome shotgun (WGS) entry which is preliminary data.</text>
</comment>
<sequence>MVGVPRSSGCRRCVKRRVKCDERIPGCAKCETYGQPCPGYDKGFKFIAGKPYRSKRKQPALREEATSGRQQSSSASSNTSSSSPNLGSDSSGSGLILFSNEEPSDLVSADLNILQSINTLIDDFALPAPATQSNRVSHWFSLLPSVYGYNQTLDATIKSFVAHHFGKSLQNKEMIVYARYSYGEALSRLRKALTNPSECLSTHIFCAVVLLCTYELFTDTENPKSWMQHAKGLGQLIKARGPDRYRNDIDITLLKNSRGLVVMHSMFSGEDCFLASEEWHQMMRQQYTPGIPTHLHDIIEEFFAFFTYTPSIVHRLYHLKEMDVSTPQALQVISAALEETLTLQSRTDAWYEQYTKIAPPPTEALSGRNDPLFPVILTYSDMIYATIYCGYYSCMVIVHETLRTFSYPGPHEAMNGVFTTGGD</sequence>
<feature type="region of interest" description="Disordered" evidence="5">
    <location>
        <begin position="54"/>
        <end position="88"/>
    </location>
</feature>
<accession>A0A9W9VPD7</accession>
<organism evidence="7 8">
    <name type="scientific">Penicillium cosmopolitanum</name>
    <dbReference type="NCBI Taxonomy" id="1131564"/>
    <lineage>
        <taxon>Eukaryota</taxon>
        <taxon>Fungi</taxon>
        <taxon>Dikarya</taxon>
        <taxon>Ascomycota</taxon>
        <taxon>Pezizomycotina</taxon>
        <taxon>Eurotiomycetes</taxon>
        <taxon>Eurotiomycetidae</taxon>
        <taxon>Eurotiales</taxon>
        <taxon>Aspergillaceae</taxon>
        <taxon>Penicillium</taxon>
    </lineage>
</organism>
<name>A0A9W9VPD7_9EURO</name>
<dbReference type="Pfam" id="PF11951">
    <property type="entry name" value="Fungal_trans_2"/>
    <property type="match status" value="1"/>
</dbReference>
<dbReference type="InterPro" id="IPR001138">
    <property type="entry name" value="Zn2Cys6_DnaBD"/>
</dbReference>
<dbReference type="SUPFAM" id="SSF57701">
    <property type="entry name" value="Zn2/Cys6 DNA-binding domain"/>
    <property type="match status" value="1"/>
</dbReference>
<dbReference type="EMBL" id="JAPZBU010000009">
    <property type="protein sequence ID" value="KAJ5386831.1"/>
    <property type="molecule type" value="Genomic_DNA"/>
</dbReference>
<evidence type="ECO:0000256" key="2">
    <source>
        <dbReference type="ARBA" id="ARBA00023125"/>
    </source>
</evidence>
<evidence type="ECO:0000259" key="6">
    <source>
        <dbReference type="PROSITE" id="PS50048"/>
    </source>
</evidence>
<proteinExistence type="predicted"/>
<evidence type="ECO:0000256" key="3">
    <source>
        <dbReference type="ARBA" id="ARBA00023163"/>
    </source>
</evidence>
<dbReference type="GO" id="GO:0003677">
    <property type="term" value="F:DNA binding"/>
    <property type="evidence" value="ECO:0007669"/>
    <property type="project" value="UniProtKB-KW"/>
</dbReference>
<keyword evidence="1" id="KW-0805">Transcription regulation</keyword>
<gene>
    <name evidence="7" type="ORF">N7509_009372</name>
</gene>
<dbReference type="Proteomes" id="UP001147747">
    <property type="component" value="Unassembled WGS sequence"/>
</dbReference>
<dbReference type="RefSeq" id="XP_056484629.1">
    <property type="nucleotide sequence ID" value="XM_056634009.1"/>
</dbReference>
<dbReference type="GeneID" id="81372989"/>
<reference evidence="7" key="2">
    <citation type="journal article" date="2023" name="IMA Fungus">
        <title>Comparative genomic study of the Penicillium genus elucidates a diverse pangenome and 15 lateral gene transfer events.</title>
        <authorList>
            <person name="Petersen C."/>
            <person name="Sorensen T."/>
            <person name="Nielsen M.R."/>
            <person name="Sondergaard T.E."/>
            <person name="Sorensen J.L."/>
            <person name="Fitzpatrick D.A."/>
            <person name="Frisvad J.C."/>
            <person name="Nielsen K.L."/>
        </authorList>
    </citation>
    <scope>NUCLEOTIDE SEQUENCE</scope>
    <source>
        <strain evidence="7">IBT 29677</strain>
    </source>
</reference>
<dbReference type="AlphaFoldDB" id="A0A9W9VPD7"/>
<dbReference type="SMART" id="SM00066">
    <property type="entry name" value="GAL4"/>
    <property type="match status" value="1"/>
</dbReference>
<dbReference type="Gene3D" id="4.10.240.10">
    <property type="entry name" value="Zn(2)-C6 fungal-type DNA-binding domain"/>
    <property type="match status" value="1"/>
</dbReference>
<feature type="compositionally biased region" description="Low complexity" evidence="5">
    <location>
        <begin position="67"/>
        <end position="88"/>
    </location>
</feature>
<dbReference type="InterPro" id="IPR021858">
    <property type="entry name" value="Fun_TF"/>
</dbReference>
<dbReference type="GO" id="GO:0000981">
    <property type="term" value="F:DNA-binding transcription factor activity, RNA polymerase II-specific"/>
    <property type="evidence" value="ECO:0007669"/>
    <property type="project" value="InterPro"/>
</dbReference>